<protein>
    <submittedName>
        <fullName evidence="2">Uncharacterized protein</fullName>
    </submittedName>
</protein>
<dbReference type="Proteomes" id="UP000322667">
    <property type="component" value="Chromosome D02"/>
</dbReference>
<accession>A0A5D2LVQ1</accession>
<evidence type="ECO:0000313" key="2">
    <source>
        <dbReference type="EMBL" id="TYH83133.1"/>
    </source>
</evidence>
<gene>
    <name evidence="2" type="ORF">ES332_D02G111000v1</name>
</gene>
<feature type="chain" id="PRO_5023017605" evidence="1">
    <location>
        <begin position="34"/>
        <end position="58"/>
    </location>
</feature>
<sequence length="58" mass="6595">MDQTSLLPCSQTQCNSVFRFLVVLLLSLCPSLRVMEERRRVLSSYSTQANVHLGEVTH</sequence>
<reference evidence="2 3" key="1">
    <citation type="submission" date="2019-07" db="EMBL/GenBank/DDBJ databases">
        <title>WGS assembly of Gossypium tomentosum.</title>
        <authorList>
            <person name="Chen Z.J."/>
            <person name="Sreedasyam A."/>
            <person name="Ando A."/>
            <person name="Song Q."/>
            <person name="De L."/>
            <person name="Hulse-Kemp A."/>
            <person name="Ding M."/>
            <person name="Ye W."/>
            <person name="Kirkbride R."/>
            <person name="Jenkins J."/>
            <person name="Plott C."/>
            <person name="Lovell J."/>
            <person name="Lin Y.-M."/>
            <person name="Vaughn R."/>
            <person name="Liu B."/>
            <person name="Li W."/>
            <person name="Simpson S."/>
            <person name="Scheffler B."/>
            <person name="Saski C."/>
            <person name="Grover C."/>
            <person name="Hu G."/>
            <person name="Conover J."/>
            <person name="Carlson J."/>
            <person name="Shu S."/>
            <person name="Boston L."/>
            <person name="Williams M."/>
            <person name="Peterson D."/>
            <person name="Mcgee K."/>
            <person name="Jones D."/>
            <person name="Wendel J."/>
            <person name="Stelly D."/>
            <person name="Grimwood J."/>
            <person name="Schmutz J."/>
        </authorList>
    </citation>
    <scope>NUCLEOTIDE SEQUENCE [LARGE SCALE GENOMIC DNA]</scope>
    <source>
        <strain evidence="2">7179.01</strain>
    </source>
</reference>
<keyword evidence="1" id="KW-0732">Signal</keyword>
<name>A0A5D2LVQ1_GOSTO</name>
<organism evidence="2 3">
    <name type="scientific">Gossypium tomentosum</name>
    <name type="common">Hawaiian cotton</name>
    <name type="synonym">Gossypium sandvicense</name>
    <dbReference type="NCBI Taxonomy" id="34277"/>
    <lineage>
        <taxon>Eukaryota</taxon>
        <taxon>Viridiplantae</taxon>
        <taxon>Streptophyta</taxon>
        <taxon>Embryophyta</taxon>
        <taxon>Tracheophyta</taxon>
        <taxon>Spermatophyta</taxon>
        <taxon>Magnoliopsida</taxon>
        <taxon>eudicotyledons</taxon>
        <taxon>Gunneridae</taxon>
        <taxon>Pentapetalae</taxon>
        <taxon>rosids</taxon>
        <taxon>malvids</taxon>
        <taxon>Malvales</taxon>
        <taxon>Malvaceae</taxon>
        <taxon>Malvoideae</taxon>
        <taxon>Gossypium</taxon>
    </lineage>
</organism>
<evidence type="ECO:0000313" key="3">
    <source>
        <dbReference type="Proteomes" id="UP000322667"/>
    </source>
</evidence>
<proteinExistence type="predicted"/>
<keyword evidence="3" id="KW-1185">Reference proteome</keyword>
<dbReference type="EMBL" id="CM017624">
    <property type="protein sequence ID" value="TYH83133.1"/>
    <property type="molecule type" value="Genomic_DNA"/>
</dbReference>
<dbReference type="AlphaFoldDB" id="A0A5D2LVQ1"/>
<feature type="signal peptide" evidence="1">
    <location>
        <begin position="1"/>
        <end position="33"/>
    </location>
</feature>
<evidence type="ECO:0000256" key="1">
    <source>
        <dbReference type="SAM" id="SignalP"/>
    </source>
</evidence>